<evidence type="ECO:0000256" key="8">
    <source>
        <dbReference type="HAMAP-Rule" id="MF_00011"/>
    </source>
</evidence>
<feature type="binding site" evidence="8">
    <location>
        <begin position="299"/>
        <end position="305"/>
    </location>
    <ligand>
        <name>substrate</name>
    </ligand>
</feature>
<dbReference type="HOGENOM" id="CLU_029848_0_0_6"/>
<dbReference type="GO" id="GO:0000287">
    <property type="term" value="F:magnesium ion binding"/>
    <property type="evidence" value="ECO:0007669"/>
    <property type="project" value="UniProtKB-UniRule"/>
</dbReference>
<feature type="binding site" evidence="8">
    <location>
        <position position="143"/>
    </location>
    <ligand>
        <name>IMP</name>
        <dbReference type="ChEBI" id="CHEBI:58053"/>
        <note>ligand shared between dimeric partners</note>
    </ligand>
</feature>
<dbReference type="OrthoDB" id="9807553at2"/>
<dbReference type="GO" id="GO:0046040">
    <property type="term" value="P:IMP metabolic process"/>
    <property type="evidence" value="ECO:0007669"/>
    <property type="project" value="TreeGrafter"/>
</dbReference>
<keyword evidence="6 8" id="KW-0460">Magnesium</keyword>
<feature type="binding site" description="in other chain" evidence="8">
    <location>
        <position position="224"/>
    </location>
    <ligand>
        <name>IMP</name>
        <dbReference type="ChEBI" id="CHEBI:58053"/>
        <note>ligand shared between dimeric partners</note>
    </ligand>
</feature>
<feature type="binding site" evidence="8">
    <location>
        <begin position="12"/>
        <end position="18"/>
    </location>
    <ligand>
        <name>GTP</name>
        <dbReference type="ChEBI" id="CHEBI:37565"/>
    </ligand>
</feature>
<comment type="catalytic activity">
    <reaction evidence="8 10">
        <text>IMP + L-aspartate + GTP = N(6)-(1,2-dicarboxyethyl)-AMP + GDP + phosphate + 2 H(+)</text>
        <dbReference type="Rhea" id="RHEA:15753"/>
        <dbReference type="ChEBI" id="CHEBI:15378"/>
        <dbReference type="ChEBI" id="CHEBI:29991"/>
        <dbReference type="ChEBI" id="CHEBI:37565"/>
        <dbReference type="ChEBI" id="CHEBI:43474"/>
        <dbReference type="ChEBI" id="CHEBI:57567"/>
        <dbReference type="ChEBI" id="CHEBI:58053"/>
        <dbReference type="ChEBI" id="CHEBI:58189"/>
        <dbReference type="EC" id="6.3.4.4"/>
    </reaction>
</comment>
<keyword evidence="4 8" id="KW-0547">Nucleotide-binding</keyword>
<evidence type="ECO:0000256" key="6">
    <source>
        <dbReference type="ARBA" id="ARBA00022842"/>
    </source>
</evidence>
<dbReference type="eggNOG" id="COG0104">
    <property type="taxonomic scope" value="Bacteria"/>
</dbReference>
<comment type="function">
    <text evidence="8">Plays an important role in the de novo pathway of purine nucleotide biosynthesis. Catalyzes the first committed step in the biosynthesis of AMP from IMP.</text>
</comment>
<dbReference type="EMBL" id="CP009574">
    <property type="protein sequence ID" value="AIT09757.1"/>
    <property type="molecule type" value="Genomic_DNA"/>
</dbReference>
<comment type="similarity">
    <text evidence="8 10">Belongs to the adenylosuccinate synthetase family.</text>
</comment>
<feature type="active site" evidence="9">
    <location>
        <position position="140"/>
    </location>
</feature>
<feature type="binding site" description="in other chain" evidence="8">
    <location>
        <position position="239"/>
    </location>
    <ligand>
        <name>IMP</name>
        <dbReference type="ChEBI" id="CHEBI:58053"/>
        <note>ligand shared between dimeric partners</note>
    </ligand>
</feature>
<feature type="binding site" description="in other chain" evidence="8">
    <location>
        <begin position="38"/>
        <end position="41"/>
    </location>
    <ligand>
        <name>IMP</name>
        <dbReference type="ChEBI" id="CHEBI:58053"/>
        <note>ligand shared between dimeric partners</note>
    </ligand>
</feature>
<dbReference type="GO" id="GO:0004019">
    <property type="term" value="F:adenylosuccinate synthase activity"/>
    <property type="evidence" value="ECO:0007669"/>
    <property type="project" value="UniProtKB-UniRule"/>
</dbReference>
<dbReference type="NCBIfam" id="TIGR00184">
    <property type="entry name" value="purA"/>
    <property type="match status" value="1"/>
</dbReference>
<sequence length="428" mass="47109">MSNIVIVGAQWGDEGKGKIADTLAEQSDLVVRYQGGNNAGHTLVVDGKKTFLHLIPSGVLHKHTKCVIGHGVVLDPVALDQEITRLQETGINISAENLFVSESCTVITSYHKLLDAVRENSTSEKIGTTGKGIGPAYEDKVSRKGIKFKHLFDKELLRARLEISLAEKETLFRDLYKVEYPSINEELERLYTLGQKVKQYAADTFSIIDKAIEEGKNVVYEGAQGVLLDVDYGTYPFVTSSNTSVAGVYSGATTAGSNLDHVIGITKAYTTRVGEGPFPTELFDDVGRFIQEKGGEIGVTTGRTRRCGWLDLPLLKYSAKCSNLTSIALTKVDVLSDMDTLKVCVGYKYEGKEIYCAYPGIDLYKVEPILVDMEPFAIDDTITKDNMPAALKTYLKTIENHIGIPISSLAFGPSREQILFFEDYFKKG</sequence>
<dbReference type="Gene3D" id="3.90.170.10">
    <property type="entry name" value="Adenylosuccinate Synthetase, subunit A, domain 3"/>
    <property type="match status" value="1"/>
</dbReference>
<evidence type="ECO:0000256" key="3">
    <source>
        <dbReference type="ARBA" id="ARBA00022723"/>
    </source>
</evidence>
<dbReference type="InterPro" id="IPR042109">
    <property type="entry name" value="Adenylosuccinate_synth_dom1"/>
</dbReference>
<dbReference type="Proteomes" id="UP000029672">
    <property type="component" value="Chromosome"/>
</dbReference>
<organism evidence="11 12">
    <name type="scientific">Candidatus Francisella endociliophora</name>
    <dbReference type="NCBI Taxonomy" id="653937"/>
    <lineage>
        <taxon>Bacteria</taxon>
        <taxon>Pseudomonadati</taxon>
        <taxon>Pseudomonadota</taxon>
        <taxon>Gammaproteobacteria</taxon>
        <taxon>Thiotrichales</taxon>
        <taxon>Francisellaceae</taxon>
        <taxon>Francisella</taxon>
    </lineage>
</organism>
<dbReference type="KEGG" id="frf:LO80_07110"/>
<evidence type="ECO:0000256" key="1">
    <source>
        <dbReference type="ARBA" id="ARBA00011738"/>
    </source>
</evidence>
<dbReference type="PROSITE" id="PS00513">
    <property type="entry name" value="ADENYLOSUCCIN_SYN_2"/>
    <property type="match status" value="1"/>
</dbReference>
<feature type="binding site" description="in other chain" evidence="8">
    <location>
        <begin position="13"/>
        <end position="16"/>
    </location>
    <ligand>
        <name>IMP</name>
        <dbReference type="ChEBI" id="CHEBI:58053"/>
        <note>ligand shared between dimeric partners</note>
    </ligand>
</feature>
<feature type="binding site" description="in other chain" evidence="8">
    <location>
        <position position="303"/>
    </location>
    <ligand>
        <name>IMP</name>
        <dbReference type="ChEBI" id="CHEBI:58053"/>
        <note>ligand shared between dimeric partners</note>
    </ligand>
</feature>
<feature type="active site" description="Proton donor" evidence="8">
    <location>
        <position position="41"/>
    </location>
</feature>
<evidence type="ECO:0000256" key="10">
    <source>
        <dbReference type="RuleBase" id="RU000520"/>
    </source>
</evidence>
<dbReference type="InterPro" id="IPR042110">
    <property type="entry name" value="Adenylosuccinate_synth_dom2"/>
</dbReference>
<dbReference type="AlphaFoldDB" id="A0A097EQB7"/>
<reference evidence="11 12" key="1">
    <citation type="submission" date="2014-10" db="EMBL/GenBank/DDBJ databases">
        <title>Whole genome sequence of Francisella endociliophora strain FSC1006, isolated from a laboratory culture of the marine ciliate Euplotes raikovi.</title>
        <authorList>
            <person name="Granberg M."/>
            <person name="Backman S."/>
            <person name="Lundmark E."/>
            <person name="Nilsson E."/>
            <person name="Karlsson E."/>
            <person name="Thelaus J."/>
            <person name="Ohrman C."/>
            <person name="Larkeryd A."/>
            <person name="Stenberg P."/>
        </authorList>
    </citation>
    <scope>NUCLEOTIDE SEQUENCE [LARGE SCALE GENOMIC DNA]</scope>
    <source>
        <strain evidence="11 12">FSC1006</strain>
    </source>
</reference>
<keyword evidence="2 8" id="KW-0436">Ligase</keyword>
<dbReference type="UniPathway" id="UPA00075">
    <property type="reaction ID" value="UER00335"/>
</dbReference>
<dbReference type="GO" id="GO:0005737">
    <property type="term" value="C:cytoplasm"/>
    <property type="evidence" value="ECO:0007669"/>
    <property type="project" value="UniProtKB-SubCell"/>
</dbReference>
<comment type="subcellular location">
    <subcellularLocation>
        <location evidence="8">Cytoplasm</location>
    </subcellularLocation>
</comment>
<comment type="cofactor">
    <cofactor evidence="8">
        <name>Mg(2+)</name>
        <dbReference type="ChEBI" id="CHEBI:18420"/>
    </cofactor>
    <text evidence="8">Binds 1 Mg(2+) ion per subunit.</text>
</comment>
<feature type="binding site" evidence="8">
    <location>
        <begin position="410"/>
        <end position="412"/>
    </location>
    <ligand>
        <name>GTP</name>
        <dbReference type="ChEBI" id="CHEBI:37565"/>
    </ligand>
</feature>
<comment type="pathway">
    <text evidence="8 10">Purine metabolism; AMP biosynthesis via de novo pathway; AMP from IMP: step 1/2.</text>
</comment>
<dbReference type="PANTHER" id="PTHR11846">
    <property type="entry name" value="ADENYLOSUCCINATE SYNTHETASE"/>
    <property type="match status" value="1"/>
</dbReference>
<feature type="binding site" evidence="8">
    <location>
        <begin position="331"/>
        <end position="333"/>
    </location>
    <ligand>
        <name>GTP</name>
        <dbReference type="ChEBI" id="CHEBI:37565"/>
    </ligand>
</feature>
<dbReference type="InterPro" id="IPR001114">
    <property type="entry name" value="Adenylosuccinate_synthetase"/>
</dbReference>
<dbReference type="InterPro" id="IPR033128">
    <property type="entry name" value="Adenylosuccin_syn_Lys_AS"/>
</dbReference>
<keyword evidence="7 8" id="KW-0342">GTP-binding</keyword>
<dbReference type="STRING" id="1547445.LO80_07110"/>
<dbReference type="SUPFAM" id="SSF52540">
    <property type="entry name" value="P-loop containing nucleoside triphosphate hydrolases"/>
    <property type="match status" value="1"/>
</dbReference>
<dbReference type="Gene3D" id="1.10.300.10">
    <property type="entry name" value="Adenylosuccinate Synthetase, subunit A, domain 2"/>
    <property type="match status" value="1"/>
</dbReference>
<evidence type="ECO:0000256" key="4">
    <source>
        <dbReference type="ARBA" id="ARBA00022741"/>
    </source>
</evidence>
<dbReference type="PROSITE" id="PS01266">
    <property type="entry name" value="ADENYLOSUCCIN_SYN_1"/>
    <property type="match status" value="1"/>
</dbReference>
<feature type="binding site" evidence="8">
    <location>
        <position position="40"/>
    </location>
    <ligand>
        <name>Mg(2+)</name>
        <dbReference type="ChEBI" id="CHEBI:18420"/>
    </ligand>
</feature>
<feature type="binding site" evidence="8">
    <location>
        <begin position="40"/>
        <end position="42"/>
    </location>
    <ligand>
        <name>GTP</name>
        <dbReference type="ChEBI" id="CHEBI:37565"/>
    </ligand>
</feature>
<dbReference type="Pfam" id="PF00709">
    <property type="entry name" value="Adenylsucc_synt"/>
    <property type="match status" value="1"/>
</dbReference>
<name>A0A097EQB7_9GAMM</name>
<dbReference type="Gene3D" id="3.40.440.10">
    <property type="entry name" value="Adenylosuccinate Synthetase, subunit A, domain 1"/>
    <property type="match status" value="1"/>
</dbReference>
<dbReference type="FunFam" id="1.10.300.10:FF:000001">
    <property type="entry name" value="Adenylosuccinate synthetase"/>
    <property type="match status" value="1"/>
</dbReference>
<keyword evidence="12" id="KW-1185">Reference proteome</keyword>
<dbReference type="RefSeq" id="WP_040009982.1">
    <property type="nucleotide sequence ID" value="NZ_CP009574.1"/>
</dbReference>
<dbReference type="FunFam" id="3.90.170.10:FF:000001">
    <property type="entry name" value="Adenylosuccinate synthetase"/>
    <property type="match status" value="1"/>
</dbReference>
<dbReference type="PANTHER" id="PTHR11846:SF0">
    <property type="entry name" value="ADENYLOSUCCINATE SYNTHETASE"/>
    <property type="match status" value="1"/>
</dbReference>
<feature type="binding site" description="in other chain" evidence="8">
    <location>
        <position position="129"/>
    </location>
    <ligand>
        <name>IMP</name>
        <dbReference type="ChEBI" id="CHEBI:58053"/>
        <note>ligand shared between dimeric partners</note>
    </ligand>
</feature>
<dbReference type="CDD" id="cd03108">
    <property type="entry name" value="AdSS"/>
    <property type="match status" value="1"/>
</dbReference>
<evidence type="ECO:0000313" key="11">
    <source>
        <dbReference type="EMBL" id="AIT09757.1"/>
    </source>
</evidence>
<feature type="binding site" evidence="8">
    <location>
        <position position="13"/>
    </location>
    <ligand>
        <name>Mg(2+)</name>
        <dbReference type="ChEBI" id="CHEBI:18420"/>
    </ligand>
</feature>
<accession>A0A097EQB7</accession>
<evidence type="ECO:0000256" key="5">
    <source>
        <dbReference type="ARBA" id="ARBA00022755"/>
    </source>
</evidence>
<gene>
    <name evidence="8" type="primary">purA</name>
    <name evidence="11" type="ORF">LO80_07110</name>
</gene>
<dbReference type="GO" id="GO:0044208">
    <property type="term" value="P:'de novo' AMP biosynthetic process"/>
    <property type="evidence" value="ECO:0007669"/>
    <property type="project" value="UniProtKB-UniRule"/>
</dbReference>
<dbReference type="InterPro" id="IPR018220">
    <property type="entry name" value="Adenylosuccin_syn_GTP-bd"/>
</dbReference>
<feature type="binding site" evidence="8">
    <location>
        <position position="305"/>
    </location>
    <ligand>
        <name>GTP</name>
        <dbReference type="ChEBI" id="CHEBI:37565"/>
    </ligand>
</feature>
<dbReference type="GO" id="GO:0005525">
    <property type="term" value="F:GTP binding"/>
    <property type="evidence" value="ECO:0007669"/>
    <property type="project" value="UniProtKB-UniRule"/>
</dbReference>
<comment type="subunit">
    <text evidence="1 8">Homodimer.</text>
</comment>
<evidence type="ECO:0000256" key="2">
    <source>
        <dbReference type="ARBA" id="ARBA00022598"/>
    </source>
</evidence>
<dbReference type="InterPro" id="IPR027417">
    <property type="entry name" value="P-loop_NTPase"/>
</dbReference>
<proteinExistence type="inferred from homology"/>
<dbReference type="NCBIfam" id="NF002223">
    <property type="entry name" value="PRK01117.1"/>
    <property type="match status" value="1"/>
</dbReference>
<keyword evidence="5 8" id="KW-0658">Purine biosynthesis</keyword>
<feature type="active site" description="Proton acceptor" evidence="8">
    <location>
        <position position="13"/>
    </location>
</feature>
<evidence type="ECO:0000256" key="9">
    <source>
        <dbReference type="PROSITE-ProRule" id="PRU10134"/>
    </source>
</evidence>
<dbReference type="HAMAP" id="MF_00011">
    <property type="entry name" value="Adenylosucc_synth"/>
    <property type="match status" value="1"/>
</dbReference>
<protein>
    <recommendedName>
        <fullName evidence="8 10">Adenylosuccinate synthetase</fullName>
        <shortName evidence="8">AMPSase</shortName>
        <shortName evidence="8">AdSS</shortName>
        <ecNumber evidence="8 10">6.3.4.4</ecNumber>
    </recommendedName>
    <alternativeName>
        <fullName evidence="8">IMP--aspartate ligase</fullName>
    </alternativeName>
</protein>
<dbReference type="SMART" id="SM00788">
    <property type="entry name" value="Adenylsucc_synt"/>
    <property type="match status" value="1"/>
</dbReference>
<dbReference type="InterPro" id="IPR042111">
    <property type="entry name" value="Adenylosuccinate_synth_dom3"/>
</dbReference>
<dbReference type="EC" id="6.3.4.4" evidence="8 10"/>
<keyword evidence="8" id="KW-0963">Cytoplasm</keyword>
<evidence type="ECO:0000313" key="12">
    <source>
        <dbReference type="Proteomes" id="UP000029672"/>
    </source>
</evidence>
<evidence type="ECO:0000256" key="7">
    <source>
        <dbReference type="ARBA" id="ARBA00023134"/>
    </source>
</evidence>
<keyword evidence="3 8" id="KW-0479">Metal-binding</keyword>